<dbReference type="InterPro" id="IPR001461">
    <property type="entry name" value="Aspartic_peptidase_A1"/>
</dbReference>
<evidence type="ECO:0000313" key="4">
    <source>
        <dbReference type="Proteomes" id="UP000541444"/>
    </source>
</evidence>
<dbReference type="EMBL" id="JACGCM010001560">
    <property type="protein sequence ID" value="KAF6153520.1"/>
    <property type="molecule type" value="Genomic_DNA"/>
</dbReference>
<dbReference type="OrthoDB" id="2747330at2759"/>
<evidence type="ECO:0000313" key="3">
    <source>
        <dbReference type="EMBL" id="KAF6153520.1"/>
    </source>
</evidence>
<accession>A0A7J7MFF3</accession>
<keyword evidence="4" id="KW-1185">Reference proteome</keyword>
<name>A0A7J7MFF3_9MAGN</name>
<comment type="similarity">
    <text evidence="1">Belongs to the peptidase A1 family.</text>
</comment>
<gene>
    <name evidence="3" type="ORF">GIB67_027387</name>
</gene>
<dbReference type="PANTHER" id="PTHR13683:SF826">
    <property type="entry name" value="ASPARTYL PROTEASE FAMILY PROTEIN 1"/>
    <property type="match status" value="1"/>
</dbReference>
<dbReference type="SUPFAM" id="SSF50630">
    <property type="entry name" value="Acid proteases"/>
    <property type="match status" value="1"/>
</dbReference>
<dbReference type="InterPro" id="IPR032861">
    <property type="entry name" value="TAXi_N"/>
</dbReference>
<comment type="caution">
    <text evidence="3">The sequence shown here is derived from an EMBL/GenBank/DDBJ whole genome shotgun (WGS) entry which is preliminary data.</text>
</comment>
<evidence type="ECO:0000256" key="1">
    <source>
        <dbReference type="ARBA" id="ARBA00007447"/>
    </source>
</evidence>
<dbReference type="AlphaFoldDB" id="A0A7J7MFF3"/>
<dbReference type="Proteomes" id="UP000541444">
    <property type="component" value="Unassembled WGS sequence"/>
</dbReference>
<organism evidence="3 4">
    <name type="scientific">Kingdonia uniflora</name>
    <dbReference type="NCBI Taxonomy" id="39325"/>
    <lineage>
        <taxon>Eukaryota</taxon>
        <taxon>Viridiplantae</taxon>
        <taxon>Streptophyta</taxon>
        <taxon>Embryophyta</taxon>
        <taxon>Tracheophyta</taxon>
        <taxon>Spermatophyta</taxon>
        <taxon>Magnoliopsida</taxon>
        <taxon>Ranunculales</taxon>
        <taxon>Circaeasteraceae</taxon>
        <taxon>Kingdonia</taxon>
    </lineage>
</organism>
<proteinExistence type="inferred from homology"/>
<protein>
    <recommendedName>
        <fullName evidence="2">Xylanase inhibitor N-terminal domain-containing protein</fullName>
    </recommendedName>
</protein>
<dbReference type="InterPro" id="IPR021109">
    <property type="entry name" value="Peptidase_aspartic_dom_sf"/>
</dbReference>
<sequence length="219" mass="24088">MITDDKRLKLNIYSPNTSTTSTKVPCISSMYEYRSGCSEAPGKCPYQVQYLSNNTSSTGVLVEDVLHLTTEDNQPKVVDARITFGCGQAQTGSFLDGAAPNGLFGLEMEKLSVPSILSSAGFTANSFSMCFGYDGTGRISFGDKGSSLDLKETLFSVNNLSEFFLFRAFVIFNSQAQDKRRPSDSRIPFEFCYDIRWEQVPVLDPAALVSDEVKSILLL</sequence>
<dbReference type="Gene3D" id="2.40.70.10">
    <property type="entry name" value="Acid Proteases"/>
    <property type="match status" value="1"/>
</dbReference>
<feature type="domain" description="Xylanase inhibitor N-terminal" evidence="2">
    <location>
        <begin position="10"/>
        <end position="143"/>
    </location>
</feature>
<evidence type="ECO:0000259" key="2">
    <source>
        <dbReference type="Pfam" id="PF14543"/>
    </source>
</evidence>
<reference evidence="3 4" key="1">
    <citation type="journal article" date="2020" name="IScience">
        <title>Genome Sequencing of the Endangered Kingdonia uniflora (Circaeasteraceae, Ranunculales) Reveals Potential Mechanisms of Evolutionary Specialization.</title>
        <authorList>
            <person name="Sun Y."/>
            <person name="Deng T."/>
            <person name="Zhang A."/>
            <person name="Moore M.J."/>
            <person name="Landis J.B."/>
            <person name="Lin N."/>
            <person name="Zhang H."/>
            <person name="Zhang X."/>
            <person name="Huang J."/>
            <person name="Zhang X."/>
            <person name="Sun H."/>
            <person name="Wang H."/>
        </authorList>
    </citation>
    <scope>NUCLEOTIDE SEQUENCE [LARGE SCALE GENOMIC DNA]</scope>
    <source>
        <strain evidence="3">TB1705</strain>
        <tissue evidence="3">Leaf</tissue>
    </source>
</reference>
<dbReference type="Pfam" id="PF14543">
    <property type="entry name" value="TAXi_N"/>
    <property type="match status" value="1"/>
</dbReference>
<dbReference type="PANTHER" id="PTHR13683">
    <property type="entry name" value="ASPARTYL PROTEASES"/>
    <property type="match status" value="1"/>
</dbReference>
<dbReference type="GO" id="GO:0004190">
    <property type="term" value="F:aspartic-type endopeptidase activity"/>
    <property type="evidence" value="ECO:0007669"/>
    <property type="project" value="InterPro"/>
</dbReference>
<dbReference type="GO" id="GO:0006508">
    <property type="term" value="P:proteolysis"/>
    <property type="evidence" value="ECO:0007669"/>
    <property type="project" value="InterPro"/>
</dbReference>